<dbReference type="EMBL" id="RXLR01000019">
    <property type="protein sequence ID" value="TDH19025.1"/>
    <property type="molecule type" value="Genomic_DNA"/>
</dbReference>
<protein>
    <recommendedName>
        <fullName evidence="4">Holin</fullName>
    </recommendedName>
</protein>
<keyword evidence="1" id="KW-0472">Membrane</keyword>
<dbReference type="Proteomes" id="UP000295627">
    <property type="component" value="Unassembled WGS sequence"/>
</dbReference>
<keyword evidence="1" id="KW-1133">Transmembrane helix</keyword>
<keyword evidence="1" id="KW-0812">Transmembrane</keyword>
<evidence type="ECO:0008006" key="4">
    <source>
        <dbReference type="Google" id="ProtNLM"/>
    </source>
</evidence>
<gene>
    <name evidence="2" type="ORF">EJ571_20815</name>
</gene>
<dbReference type="AlphaFoldDB" id="A0A4V3A5P3"/>
<evidence type="ECO:0000256" key="1">
    <source>
        <dbReference type="SAM" id="Phobius"/>
    </source>
</evidence>
<evidence type="ECO:0000313" key="3">
    <source>
        <dbReference type="Proteomes" id="UP000295627"/>
    </source>
</evidence>
<reference evidence="2 3" key="1">
    <citation type="journal article" date="2019" name="Sci. Rep.">
        <title>Extended insight into the Mycobacterium chelonae-abscessus complex through whole genome sequencing of Mycobacterium salmoniphilum outbreak and Mycobacterium salmoniphilum-like strains.</title>
        <authorList>
            <person name="Behra P.R.K."/>
            <person name="Das S."/>
            <person name="Pettersson B.M.F."/>
            <person name="Shirreff L."/>
            <person name="DuCote T."/>
            <person name="Jacobsson K.G."/>
            <person name="Ennis D.G."/>
            <person name="Kirsebom L.A."/>
        </authorList>
    </citation>
    <scope>NUCLEOTIDE SEQUENCE [LARGE SCALE GENOMIC DNA]</scope>
    <source>
        <strain evidence="2 3">DSM 45524</strain>
    </source>
</reference>
<feature type="transmembrane region" description="Helical" evidence="1">
    <location>
        <begin position="30"/>
        <end position="48"/>
    </location>
</feature>
<proteinExistence type="predicted"/>
<organism evidence="2 3">
    <name type="scientific">Mycobacteroides franklinii</name>
    <dbReference type="NCBI Taxonomy" id="948102"/>
    <lineage>
        <taxon>Bacteria</taxon>
        <taxon>Bacillati</taxon>
        <taxon>Actinomycetota</taxon>
        <taxon>Actinomycetes</taxon>
        <taxon>Mycobacteriales</taxon>
        <taxon>Mycobacteriaceae</taxon>
        <taxon>Mycobacteroides</taxon>
    </lineage>
</organism>
<dbReference type="InterPro" id="IPR056964">
    <property type="entry name" value="Phage_holin"/>
</dbReference>
<evidence type="ECO:0000313" key="2">
    <source>
        <dbReference type="EMBL" id="TDH19025.1"/>
    </source>
</evidence>
<dbReference type="Pfam" id="PF23778">
    <property type="entry name" value="Phage_holin_2"/>
    <property type="match status" value="1"/>
</dbReference>
<feature type="transmembrane region" description="Helical" evidence="1">
    <location>
        <begin position="93"/>
        <end position="111"/>
    </location>
</feature>
<name>A0A4V3A5P3_9MYCO</name>
<feature type="transmembrane region" description="Helical" evidence="1">
    <location>
        <begin position="60"/>
        <end position="81"/>
    </location>
</feature>
<accession>A0A4V3A5P3</accession>
<comment type="caution">
    <text evidence="2">The sequence shown here is derived from an EMBL/GenBank/DDBJ whole genome shotgun (WGS) entry which is preliminary data.</text>
</comment>
<feature type="transmembrane region" description="Helical" evidence="1">
    <location>
        <begin position="7"/>
        <end position="24"/>
    </location>
</feature>
<sequence>MRIRRTWPHLAATVAITTAVFLAAPWGISIAMTAAAVCAWTFVGLYVGRSNWRAEAIGKVMVLTNVFLALVLTQAALSQWTDRDYPYREQVRVVMYTALAYGIGWKIALLTRAQKADNDD</sequence>
<dbReference type="RefSeq" id="WP_078332506.1">
    <property type="nucleotide sequence ID" value="NZ_MAFQ01000001.1"/>
</dbReference>